<dbReference type="PANTHER" id="PTHR11474">
    <property type="entry name" value="TYROSINASE FAMILY MEMBER"/>
    <property type="match status" value="1"/>
</dbReference>
<dbReference type="AlphaFoldDB" id="A0AAJ5WJK2"/>
<dbReference type="InterPro" id="IPR008922">
    <property type="entry name" value="Di-copper_centre_dom_sf"/>
</dbReference>
<dbReference type="SUPFAM" id="SSF48056">
    <property type="entry name" value="Di-copper centre-containing domain"/>
    <property type="match status" value="1"/>
</dbReference>
<dbReference type="GO" id="GO:0046872">
    <property type="term" value="F:metal ion binding"/>
    <property type="evidence" value="ECO:0007669"/>
    <property type="project" value="UniProtKB-KW"/>
</dbReference>
<dbReference type="Proteomes" id="UP001216329">
    <property type="component" value="Chromosome"/>
</dbReference>
<dbReference type="EMBL" id="CP119325">
    <property type="protein sequence ID" value="WEK33056.1"/>
    <property type="molecule type" value="Genomic_DNA"/>
</dbReference>
<sequence>MARERQDVATLGSGWDNKTLLHYALAVRELDKLPITDHNSWKFLGAIHGFDQDLWIQRELINHGDPVPEALLDNTYGNQCQHGSWYFVSWHRGYLFSFEAIVAAKVKELTGEDWALPYWNYFNPDDPQARDLPAAFLLDTLPDGSPNPLKKYPRRPGLTRLEPGPTDAFSLDAMKETDFTVDGGIGFGGGVSGDFVQFGGWTGDLERNPHNTVHRLIGGNYGFMADPLLAGLDPIFWLHHCNVDRLWEAWMSTSGKHMVDDPQWLNGPLDRVFIVPQTGSAETGLTFTSRDTLPEGSLHRPYDNLTIGTGVTPGVRGVRRVSMGSPDQQSVVPIGANASVVTVGAAPVVTHVDLDPASTRAGVAALGASTAGEEVTRLYLRLESVRGKAPSPLLEVYVNLPAGAAPANHPELHAGSLTLFGLNVASRTDSGHGGNGLGYTLDITDLAERLKASGSFDPAHLQVTLVPGEQISASTPVTVERISVVKRTGIVS</sequence>
<evidence type="ECO:0000259" key="4">
    <source>
        <dbReference type="PROSITE" id="PS00498"/>
    </source>
</evidence>
<feature type="domain" description="Tyrosinase copper-binding" evidence="3">
    <location>
        <begin position="82"/>
        <end position="99"/>
    </location>
</feature>
<organism evidence="5 6">
    <name type="scientific">Candidatus Pseudomonas phytovorans</name>
    <dbReference type="NCBI Taxonomy" id="3121377"/>
    <lineage>
        <taxon>Bacteria</taxon>
        <taxon>Pseudomonadati</taxon>
        <taxon>Pseudomonadota</taxon>
        <taxon>Gammaproteobacteria</taxon>
        <taxon>Pseudomonadales</taxon>
        <taxon>Pseudomonadaceae</taxon>
        <taxon>Pseudomonas</taxon>
    </lineage>
</organism>
<accession>A0AAJ5WJK2</accession>
<name>A0AAJ5WJK2_9PSED</name>
<dbReference type="InterPro" id="IPR002227">
    <property type="entry name" value="Tyrosinase_Cu-bd"/>
</dbReference>
<keyword evidence="2" id="KW-0186">Copper</keyword>
<keyword evidence="1" id="KW-0479">Metal-binding</keyword>
<evidence type="ECO:0000256" key="2">
    <source>
        <dbReference type="ARBA" id="ARBA00023008"/>
    </source>
</evidence>
<dbReference type="InterPro" id="IPR057190">
    <property type="entry name" value="DUF7868"/>
</dbReference>
<evidence type="ECO:0000313" key="6">
    <source>
        <dbReference type="Proteomes" id="UP001216329"/>
    </source>
</evidence>
<dbReference type="Pfam" id="PF25271">
    <property type="entry name" value="DUF7868"/>
    <property type="match status" value="1"/>
</dbReference>
<dbReference type="GO" id="GO:0016491">
    <property type="term" value="F:oxidoreductase activity"/>
    <property type="evidence" value="ECO:0007669"/>
    <property type="project" value="InterPro"/>
</dbReference>
<dbReference type="PROSITE" id="PS00498">
    <property type="entry name" value="TYROSINASE_2"/>
    <property type="match status" value="1"/>
</dbReference>
<dbReference type="PANTHER" id="PTHR11474:SF76">
    <property type="entry name" value="SHKT DOMAIN-CONTAINING PROTEIN"/>
    <property type="match status" value="1"/>
</dbReference>
<proteinExistence type="predicted"/>
<protein>
    <submittedName>
        <fullName evidence="5">Tyrosinase family protein</fullName>
    </submittedName>
</protein>
<dbReference type="PRINTS" id="PR00092">
    <property type="entry name" value="TYROSINASE"/>
</dbReference>
<evidence type="ECO:0000313" key="5">
    <source>
        <dbReference type="EMBL" id="WEK33056.1"/>
    </source>
</evidence>
<reference evidence="5" key="1">
    <citation type="submission" date="2023-03" db="EMBL/GenBank/DDBJ databases">
        <title>Andean soil-derived lignocellulolytic bacterial consortium as a source of novel taxa and putative plastic-active enzymes.</title>
        <authorList>
            <person name="Diaz-Garcia L."/>
            <person name="Chuvochina M."/>
            <person name="Feuerriegel G."/>
            <person name="Bunk B."/>
            <person name="Sproer C."/>
            <person name="Streit W.R."/>
            <person name="Rodriguez L.M."/>
            <person name="Overmann J."/>
            <person name="Jimenez D.J."/>
        </authorList>
    </citation>
    <scope>NUCLEOTIDE SEQUENCE</scope>
    <source>
        <strain evidence="5">MAG 876</strain>
    </source>
</reference>
<dbReference type="Pfam" id="PF00264">
    <property type="entry name" value="Tyrosinase"/>
    <property type="match status" value="2"/>
</dbReference>
<feature type="domain" description="Tyrosinase copper-binding" evidence="4">
    <location>
        <begin position="233"/>
        <end position="244"/>
    </location>
</feature>
<dbReference type="InterPro" id="IPR050316">
    <property type="entry name" value="Tyrosinase/Hemocyanin"/>
</dbReference>
<dbReference type="Gene3D" id="1.10.1280.10">
    <property type="entry name" value="Di-copper center containing domain from catechol oxidase"/>
    <property type="match status" value="1"/>
</dbReference>
<dbReference type="PROSITE" id="PS00497">
    <property type="entry name" value="TYROSINASE_1"/>
    <property type="match status" value="1"/>
</dbReference>
<gene>
    <name evidence="5" type="ORF">P0Y58_13000</name>
</gene>
<evidence type="ECO:0000259" key="3">
    <source>
        <dbReference type="PROSITE" id="PS00497"/>
    </source>
</evidence>
<evidence type="ECO:0000256" key="1">
    <source>
        <dbReference type="ARBA" id="ARBA00022723"/>
    </source>
</evidence>